<evidence type="ECO:0000256" key="7">
    <source>
        <dbReference type="ARBA" id="ARBA00047942"/>
    </source>
</evidence>
<comment type="similarity">
    <text evidence="1">Belongs to the N(4)/N(6)-methyltransferase family.</text>
</comment>
<protein>
    <recommendedName>
        <fullName evidence="2">site-specific DNA-methyltransferase (adenine-specific)</fullName>
        <ecNumber evidence="2">2.1.1.72</ecNumber>
    </recommendedName>
</protein>
<dbReference type="EMBL" id="WBMO01000003">
    <property type="protein sequence ID" value="MDV2477306.1"/>
    <property type="molecule type" value="Genomic_DNA"/>
</dbReference>
<evidence type="ECO:0000256" key="2">
    <source>
        <dbReference type="ARBA" id="ARBA00011900"/>
    </source>
</evidence>
<dbReference type="InterPro" id="IPR002052">
    <property type="entry name" value="DNA_methylase_N6_adenine_CS"/>
</dbReference>
<dbReference type="InterPro" id="IPR022749">
    <property type="entry name" value="D12N6_MeTrfase_N"/>
</dbReference>
<evidence type="ECO:0000313" key="11">
    <source>
        <dbReference type="Proteomes" id="UP001275440"/>
    </source>
</evidence>
<comment type="catalytic activity">
    <reaction evidence="7">
        <text>a 2'-deoxyadenosine in DNA + S-adenosyl-L-methionine = an N(6)-methyl-2'-deoxyadenosine in DNA + S-adenosyl-L-homocysteine + H(+)</text>
        <dbReference type="Rhea" id="RHEA:15197"/>
        <dbReference type="Rhea" id="RHEA-COMP:12418"/>
        <dbReference type="Rhea" id="RHEA-COMP:12419"/>
        <dbReference type="ChEBI" id="CHEBI:15378"/>
        <dbReference type="ChEBI" id="CHEBI:57856"/>
        <dbReference type="ChEBI" id="CHEBI:59789"/>
        <dbReference type="ChEBI" id="CHEBI:90615"/>
        <dbReference type="ChEBI" id="CHEBI:90616"/>
        <dbReference type="EC" id="2.1.1.72"/>
    </reaction>
</comment>
<evidence type="ECO:0000256" key="6">
    <source>
        <dbReference type="ARBA" id="ARBA00022747"/>
    </source>
</evidence>
<dbReference type="InterPro" id="IPR051537">
    <property type="entry name" value="DNA_Adenine_Mtase"/>
</dbReference>
<dbReference type="PROSITE" id="PS00092">
    <property type="entry name" value="N6_MTASE"/>
    <property type="match status" value="1"/>
</dbReference>
<keyword evidence="3 10" id="KW-0489">Methyltransferase</keyword>
<name>A0ABU3WTI3_9NOCA</name>
<dbReference type="Gene3D" id="1.20.1260.30">
    <property type="match status" value="1"/>
</dbReference>
<accession>A0ABU3WTI3</accession>
<dbReference type="Pfam" id="PF12161">
    <property type="entry name" value="HsdM_N"/>
    <property type="match status" value="1"/>
</dbReference>
<dbReference type="PANTHER" id="PTHR42933:SF4">
    <property type="entry name" value="TYPE I RESTRICTION ENZYME ECOKI METHYLASE SUBUNIT"/>
    <property type="match status" value="1"/>
</dbReference>
<dbReference type="Proteomes" id="UP001275440">
    <property type="component" value="Unassembled WGS sequence"/>
</dbReference>
<keyword evidence="6" id="KW-0680">Restriction system</keyword>
<dbReference type="InterPro" id="IPR038333">
    <property type="entry name" value="T1MK-like_N_sf"/>
</dbReference>
<dbReference type="GO" id="GO:0032259">
    <property type="term" value="P:methylation"/>
    <property type="evidence" value="ECO:0007669"/>
    <property type="project" value="UniProtKB-KW"/>
</dbReference>
<feature type="domain" description="DNA methylase adenine-specific" evidence="8">
    <location>
        <begin position="126"/>
        <end position="430"/>
    </location>
</feature>
<dbReference type="Gene3D" id="3.40.50.150">
    <property type="entry name" value="Vaccinia Virus protein VP39"/>
    <property type="match status" value="1"/>
</dbReference>
<evidence type="ECO:0000256" key="4">
    <source>
        <dbReference type="ARBA" id="ARBA00022679"/>
    </source>
</evidence>
<keyword evidence="4" id="KW-0808">Transferase</keyword>
<comment type="caution">
    <text evidence="10">The sequence shown here is derived from an EMBL/GenBank/DDBJ whole genome shotgun (WGS) entry which is preliminary data.</text>
</comment>
<evidence type="ECO:0000259" key="8">
    <source>
        <dbReference type="Pfam" id="PF02384"/>
    </source>
</evidence>
<dbReference type="PRINTS" id="PR00507">
    <property type="entry name" value="N12N6MTFRASE"/>
</dbReference>
<gene>
    <name evidence="10" type="ORF">F8M49_21600</name>
</gene>
<reference evidence="10 11" key="1">
    <citation type="submission" date="2019-10" db="EMBL/GenBank/DDBJ databases">
        <title>Draft Genome Assembly of Rhodococcus zopfii DSM44189.</title>
        <authorList>
            <person name="Sutton J.M."/>
            <person name="Akob D.M."/>
            <person name="Bushman T.J."/>
        </authorList>
    </citation>
    <scope>NUCLEOTIDE SEQUENCE [LARGE SCALE GENOMIC DNA]</scope>
    <source>
        <strain evidence="10 11">DSM 44189</strain>
    </source>
</reference>
<dbReference type="InterPro" id="IPR029063">
    <property type="entry name" value="SAM-dependent_MTases_sf"/>
</dbReference>
<sequence length="468" mass="52749">MRQDAGIDGDAQRIGQLAWMFFLKIFDDREAETELLDPHYSSPIPSDLRWRTWAVPKEGITGDTLLTFVNNDLFPTLKQFAETSTTGRANVIGNVFQDAFNYMKNGTLIRQVVNKINEIDFNRSEDRHMFGDIYEQILKDLQSAGNSGEYYTPRAVTQFMINIVGPQLGETVLDPACGTGGFLTGAIEHVRVNHVKTPDDEARLQASIRGVEKKQLPHLLCTTNMLLHGIDVPTNIAHDNTLSRPLRDYGNADRVDVILTNPPFGGTEEPGIENNFPQAYRTRETADLFLVLIEHLLKDGGRAAVVLPDGTLFGDGVKARIKEKLLTDCNLHTVVRLPKGVFNPYTSIATNLLFFTKGQPTTEIWYYEHQYPAGYKNYSKTKPIRIEEFEAEKAWWDNRVESEIAWKVSIDDIRGDWNLDIANPNKVDAEHRDPAELLKEYEALLGEIDATRTSLRDALVAAIEDGLK</sequence>
<dbReference type="SUPFAM" id="SSF53335">
    <property type="entry name" value="S-adenosyl-L-methionine-dependent methyltransferases"/>
    <property type="match status" value="1"/>
</dbReference>
<evidence type="ECO:0000256" key="3">
    <source>
        <dbReference type="ARBA" id="ARBA00022603"/>
    </source>
</evidence>
<dbReference type="InterPro" id="IPR003356">
    <property type="entry name" value="DNA_methylase_A-5"/>
</dbReference>
<evidence type="ECO:0000313" key="10">
    <source>
        <dbReference type="EMBL" id="MDV2477306.1"/>
    </source>
</evidence>
<feature type="domain" description="N6 adenine-specific DNA methyltransferase N-terminal" evidence="9">
    <location>
        <begin position="7"/>
        <end position="116"/>
    </location>
</feature>
<keyword evidence="5" id="KW-0949">S-adenosyl-L-methionine</keyword>
<evidence type="ECO:0000259" key="9">
    <source>
        <dbReference type="Pfam" id="PF12161"/>
    </source>
</evidence>
<dbReference type="EC" id="2.1.1.72" evidence="2"/>
<organism evidence="10 11">
    <name type="scientific">Rhodococcus zopfii</name>
    <dbReference type="NCBI Taxonomy" id="43772"/>
    <lineage>
        <taxon>Bacteria</taxon>
        <taxon>Bacillati</taxon>
        <taxon>Actinomycetota</taxon>
        <taxon>Actinomycetes</taxon>
        <taxon>Mycobacteriales</taxon>
        <taxon>Nocardiaceae</taxon>
        <taxon>Rhodococcus</taxon>
    </lineage>
</organism>
<evidence type="ECO:0000256" key="1">
    <source>
        <dbReference type="ARBA" id="ARBA00006594"/>
    </source>
</evidence>
<dbReference type="PANTHER" id="PTHR42933">
    <property type="entry name" value="SLR6095 PROTEIN"/>
    <property type="match status" value="1"/>
</dbReference>
<proteinExistence type="inferred from homology"/>
<keyword evidence="11" id="KW-1185">Reference proteome</keyword>
<dbReference type="Pfam" id="PF02384">
    <property type="entry name" value="N6_Mtase"/>
    <property type="match status" value="1"/>
</dbReference>
<dbReference type="GO" id="GO:0008168">
    <property type="term" value="F:methyltransferase activity"/>
    <property type="evidence" value="ECO:0007669"/>
    <property type="project" value="UniProtKB-KW"/>
</dbReference>
<evidence type="ECO:0000256" key="5">
    <source>
        <dbReference type="ARBA" id="ARBA00022691"/>
    </source>
</evidence>